<feature type="domain" description="Fumarylacetoacetase-like C-terminal" evidence="1">
    <location>
        <begin position="13"/>
        <end position="51"/>
    </location>
</feature>
<dbReference type="Proteomes" id="UP001321542">
    <property type="component" value="Chromosome"/>
</dbReference>
<dbReference type="InterPro" id="IPR011234">
    <property type="entry name" value="Fumarylacetoacetase-like_C"/>
</dbReference>
<protein>
    <recommendedName>
        <fullName evidence="1">Fumarylacetoacetase-like C-terminal domain-containing protein</fullName>
    </recommendedName>
</protein>
<reference evidence="2 3" key="1">
    <citation type="journal article" date="2010" name="ChemBioChem">
        <title>Cloning and characterization of the biosynthetic gene cluster of 16-membered macrolide antibiotic FD-891: involvement of a dual functional cytochrome P450 monooxygenase catalyzing epoxidation and hydroxylation.</title>
        <authorList>
            <person name="Kudo F."/>
            <person name="Motegi A."/>
            <person name="Mizoue K."/>
            <person name="Eguchi T."/>
        </authorList>
    </citation>
    <scope>NUCLEOTIDE SEQUENCE [LARGE SCALE GENOMIC DNA]</scope>
    <source>
        <strain evidence="2 3">A-8890</strain>
    </source>
</reference>
<gene>
    <name evidence="2" type="ORF">SGFS_096190</name>
</gene>
<reference evidence="2 3" key="2">
    <citation type="journal article" date="2023" name="ChemBioChem">
        <title>Acyltransferase Domain Exchange between Two Independent Type I Polyketide Synthases in the Same Producer Strain of Macrolide Antibiotics.</title>
        <authorList>
            <person name="Kudo F."/>
            <person name="Kishikawa K."/>
            <person name="Tsuboi K."/>
            <person name="Kido T."/>
            <person name="Usui T."/>
            <person name="Hashimoto J."/>
            <person name="Shin-Ya K."/>
            <person name="Miyanaga A."/>
            <person name="Eguchi T."/>
        </authorList>
    </citation>
    <scope>NUCLEOTIDE SEQUENCE [LARGE SCALE GENOMIC DNA]</scope>
    <source>
        <strain evidence="2 3">A-8890</strain>
    </source>
</reference>
<dbReference type="Gene3D" id="3.90.850.10">
    <property type="entry name" value="Fumarylacetoacetase-like, C-terminal domain"/>
    <property type="match status" value="1"/>
</dbReference>
<keyword evidence="3" id="KW-1185">Reference proteome</keyword>
<evidence type="ECO:0000313" key="2">
    <source>
        <dbReference type="EMBL" id="BBC38325.1"/>
    </source>
</evidence>
<organism evidence="2 3">
    <name type="scientific">Streptomyces graminofaciens</name>
    <dbReference type="NCBI Taxonomy" id="68212"/>
    <lineage>
        <taxon>Bacteria</taxon>
        <taxon>Bacillati</taxon>
        <taxon>Actinomycetota</taxon>
        <taxon>Actinomycetes</taxon>
        <taxon>Kitasatosporales</taxon>
        <taxon>Streptomycetaceae</taxon>
        <taxon>Streptomyces</taxon>
    </lineage>
</organism>
<sequence length="57" mass="5916">MTMLFGKFADVLLVLTGTPGGVGAARDPKVFLKPGQVVRTVVEGIGECVNTGVEDKP</sequence>
<dbReference type="RefSeq" id="WP_350284059.1">
    <property type="nucleotide sequence ID" value="NZ_AP018448.1"/>
</dbReference>
<accession>A0ABN5VYI9</accession>
<evidence type="ECO:0000259" key="1">
    <source>
        <dbReference type="Pfam" id="PF01557"/>
    </source>
</evidence>
<dbReference type="InterPro" id="IPR036663">
    <property type="entry name" value="Fumarylacetoacetase_C_sf"/>
</dbReference>
<dbReference type="Pfam" id="PF01557">
    <property type="entry name" value="FAA_hydrolase"/>
    <property type="match status" value="1"/>
</dbReference>
<dbReference type="EMBL" id="AP018448">
    <property type="protein sequence ID" value="BBC38325.1"/>
    <property type="molecule type" value="Genomic_DNA"/>
</dbReference>
<evidence type="ECO:0000313" key="3">
    <source>
        <dbReference type="Proteomes" id="UP001321542"/>
    </source>
</evidence>
<name>A0ABN5VYI9_9ACTN</name>
<proteinExistence type="predicted"/>
<dbReference type="SUPFAM" id="SSF56529">
    <property type="entry name" value="FAH"/>
    <property type="match status" value="1"/>
</dbReference>